<reference evidence="1 2" key="1">
    <citation type="submission" date="2016-05" db="EMBL/GenBank/DDBJ databases">
        <title>Comparative analysis of secretome profiles of manganese(II)-oxidizing ascomycete fungi.</title>
        <authorList>
            <consortium name="DOE Joint Genome Institute"/>
            <person name="Zeiner C.A."/>
            <person name="Purvine S.O."/>
            <person name="Zink E.M."/>
            <person name="Wu S."/>
            <person name="Pasa-Tolic L."/>
            <person name="Chaput D.L."/>
            <person name="Haridas S."/>
            <person name="Grigoriev I.V."/>
            <person name="Santelli C.M."/>
            <person name="Hansel C.M."/>
        </authorList>
    </citation>
    <scope>NUCLEOTIDE SEQUENCE [LARGE SCALE GENOMIC DNA]</scope>
    <source>
        <strain evidence="1 2">AP3s5-JAC2a</strain>
    </source>
</reference>
<name>A0A177BWR7_9PLEO</name>
<sequence length="72" mass="8041">MRRHERRSRRALHARAVSMLGPLEWLAVVANMIQCVQNVVCRAGLECAVAIQYPQPPSCCPTHDPQYAIPCA</sequence>
<evidence type="ECO:0000313" key="1">
    <source>
        <dbReference type="EMBL" id="OAF99933.1"/>
    </source>
</evidence>
<keyword evidence="2" id="KW-1185">Reference proteome</keyword>
<dbReference type="AlphaFoldDB" id="A0A177BWR7"/>
<proteinExistence type="predicted"/>
<accession>A0A177BWR7</accession>
<dbReference type="RefSeq" id="XP_018030299.1">
    <property type="nucleotide sequence ID" value="XM_018185869.1"/>
</dbReference>
<dbReference type="Proteomes" id="UP000077069">
    <property type="component" value="Unassembled WGS sequence"/>
</dbReference>
<dbReference type="InParanoid" id="A0A177BWR7"/>
<dbReference type="GeneID" id="28769355"/>
<organism evidence="1 2">
    <name type="scientific">Paraphaeosphaeria sporulosa</name>
    <dbReference type="NCBI Taxonomy" id="1460663"/>
    <lineage>
        <taxon>Eukaryota</taxon>
        <taxon>Fungi</taxon>
        <taxon>Dikarya</taxon>
        <taxon>Ascomycota</taxon>
        <taxon>Pezizomycotina</taxon>
        <taxon>Dothideomycetes</taxon>
        <taxon>Pleosporomycetidae</taxon>
        <taxon>Pleosporales</taxon>
        <taxon>Massarineae</taxon>
        <taxon>Didymosphaeriaceae</taxon>
        <taxon>Paraphaeosphaeria</taxon>
    </lineage>
</organism>
<protein>
    <submittedName>
        <fullName evidence="1">Uncharacterized protein</fullName>
    </submittedName>
</protein>
<gene>
    <name evidence="1" type="ORF">CC84DRAFT_350036</name>
</gene>
<dbReference type="EMBL" id="KV441560">
    <property type="protein sequence ID" value="OAF99933.1"/>
    <property type="molecule type" value="Genomic_DNA"/>
</dbReference>
<evidence type="ECO:0000313" key="2">
    <source>
        <dbReference type="Proteomes" id="UP000077069"/>
    </source>
</evidence>